<feature type="transmembrane region" description="Helical" evidence="10">
    <location>
        <begin position="29"/>
        <end position="53"/>
    </location>
</feature>
<evidence type="ECO:0000256" key="8">
    <source>
        <dbReference type="ARBA" id="ARBA00023136"/>
    </source>
</evidence>
<keyword evidence="9 10" id="KW-0275">Fatty acid biosynthesis</keyword>
<proteinExistence type="inferred from homology"/>
<name>A0A4Z2D3G1_SCHJA</name>
<dbReference type="GO" id="GO:0034625">
    <property type="term" value="P:fatty acid elongation, monounsaturated fatty acid"/>
    <property type="evidence" value="ECO:0007669"/>
    <property type="project" value="TreeGrafter"/>
</dbReference>
<dbReference type="GO" id="GO:0005789">
    <property type="term" value="C:endoplasmic reticulum membrane"/>
    <property type="evidence" value="ECO:0007669"/>
    <property type="project" value="TreeGrafter"/>
</dbReference>
<dbReference type="InterPro" id="IPR002076">
    <property type="entry name" value="ELO_fam"/>
</dbReference>
<dbReference type="STRING" id="6182.A0A4Z2D3G1"/>
<feature type="transmembrane region" description="Helical" evidence="10">
    <location>
        <begin position="206"/>
        <end position="227"/>
    </location>
</feature>
<dbReference type="GO" id="GO:0042761">
    <property type="term" value="P:very long-chain fatty acid biosynthetic process"/>
    <property type="evidence" value="ECO:0007669"/>
    <property type="project" value="TreeGrafter"/>
</dbReference>
<accession>A0A4Z2D3G1</accession>
<feature type="transmembrane region" description="Helical" evidence="10">
    <location>
        <begin position="142"/>
        <end position="162"/>
    </location>
</feature>
<keyword evidence="7 10" id="KW-0443">Lipid metabolism</keyword>
<evidence type="ECO:0000256" key="3">
    <source>
        <dbReference type="ARBA" id="ARBA00022679"/>
    </source>
</evidence>
<evidence type="ECO:0000256" key="7">
    <source>
        <dbReference type="ARBA" id="ARBA00023098"/>
    </source>
</evidence>
<evidence type="ECO:0000256" key="9">
    <source>
        <dbReference type="ARBA" id="ARBA00023160"/>
    </source>
</evidence>
<evidence type="ECO:0000256" key="4">
    <source>
        <dbReference type="ARBA" id="ARBA00022692"/>
    </source>
</evidence>
<protein>
    <recommendedName>
        <fullName evidence="10">Elongation of very long chain fatty acids protein</fullName>
        <ecNumber evidence="10">2.3.1.199</ecNumber>
    </recommendedName>
    <alternativeName>
        <fullName evidence="10">Very-long-chain 3-oxoacyl-CoA synthase</fullName>
    </alternativeName>
</protein>
<gene>
    <name evidence="11" type="ORF">EWB00_004982</name>
</gene>
<dbReference type="AlphaFoldDB" id="A0A4Z2D3G1"/>
<evidence type="ECO:0000313" key="11">
    <source>
        <dbReference type="EMBL" id="TNN10989.1"/>
    </source>
</evidence>
<organism evidence="11 12">
    <name type="scientific">Schistosoma japonicum</name>
    <name type="common">Blood fluke</name>
    <dbReference type="NCBI Taxonomy" id="6182"/>
    <lineage>
        <taxon>Eukaryota</taxon>
        <taxon>Metazoa</taxon>
        <taxon>Spiralia</taxon>
        <taxon>Lophotrochozoa</taxon>
        <taxon>Platyhelminthes</taxon>
        <taxon>Trematoda</taxon>
        <taxon>Digenea</taxon>
        <taxon>Strigeidida</taxon>
        <taxon>Schistosomatoidea</taxon>
        <taxon>Schistosomatidae</taxon>
        <taxon>Schistosoma</taxon>
    </lineage>
</organism>
<keyword evidence="4 10" id="KW-0812">Transmembrane</keyword>
<feature type="transmembrane region" description="Helical" evidence="10">
    <location>
        <begin position="116"/>
        <end position="135"/>
    </location>
</feature>
<evidence type="ECO:0000256" key="5">
    <source>
        <dbReference type="ARBA" id="ARBA00022832"/>
    </source>
</evidence>
<dbReference type="Proteomes" id="UP000311919">
    <property type="component" value="Unassembled WGS sequence"/>
</dbReference>
<evidence type="ECO:0000256" key="1">
    <source>
        <dbReference type="ARBA" id="ARBA00004141"/>
    </source>
</evidence>
<keyword evidence="2 10" id="KW-0444">Lipid biosynthesis</keyword>
<evidence type="ECO:0000256" key="6">
    <source>
        <dbReference type="ARBA" id="ARBA00022989"/>
    </source>
</evidence>
<reference evidence="11 12" key="1">
    <citation type="submission" date="2019-03" db="EMBL/GenBank/DDBJ databases">
        <title>An improved genome assembly of the fluke Schistosoma japonicum.</title>
        <authorList>
            <person name="Hu W."/>
            <person name="Luo F."/>
            <person name="Yin M."/>
            <person name="Mo X."/>
            <person name="Sun C."/>
            <person name="Wu Q."/>
            <person name="Zhu B."/>
            <person name="Xiang M."/>
            <person name="Wang J."/>
            <person name="Wang Y."/>
            <person name="Zhang T."/>
            <person name="Xu B."/>
            <person name="Zheng H."/>
            <person name="Feng Z."/>
        </authorList>
    </citation>
    <scope>NUCLEOTIDE SEQUENCE [LARGE SCALE GENOMIC DNA]</scope>
    <source>
        <strain evidence="11">HuSjv2</strain>
        <tissue evidence="11">Worms</tissue>
    </source>
</reference>
<evidence type="ECO:0000256" key="2">
    <source>
        <dbReference type="ARBA" id="ARBA00022516"/>
    </source>
</evidence>
<feature type="transmembrane region" description="Helical" evidence="10">
    <location>
        <begin position="239"/>
        <end position="255"/>
    </location>
</feature>
<sequence length="305" mass="36064">MYMIGSYIDSLNSIFKWSMETADPRISSWFLMGSVNSLLFVVTAYLLMVYYGLKFMKGRNPYSMNRVVFAYDMLMVVLNAYIVYESIAVAFNENYSIICQKIDYSSSYNAMRLVRAIWLFHVSKVIECLDTFFFIIRGRTHLVTWLHIYHHCTMIPLTWAAVKWTAGGEMFEPVAVNGLIHVIMYSYYSLAALGPKWRKYLWWKRYLTMLQMFQFSYGMFYSCISLYKQCGLPRPVYGLNLFYEGSLLLLFYNHYQHAFHRPKKQALCKKVSAYFIYTLYECYSLGSTEFFDTTYNANQILVYKT</sequence>
<keyword evidence="12" id="KW-1185">Reference proteome</keyword>
<comment type="subcellular location">
    <subcellularLocation>
        <location evidence="1">Membrane</location>
        <topology evidence="1">Multi-pass membrane protein</topology>
    </subcellularLocation>
</comment>
<keyword evidence="6 10" id="KW-1133">Transmembrane helix</keyword>
<dbReference type="GO" id="GO:0030148">
    <property type="term" value="P:sphingolipid biosynthetic process"/>
    <property type="evidence" value="ECO:0007669"/>
    <property type="project" value="TreeGrafter"/>
</dbReference>
<dbReference type="PANTHER" id="PTHR11157:SF126">
    <property type="entry name" value="ELONGATION OF VERY LONG CHAIN FATTY ACIDS PROTEIN"/>
    <property type="match status" value="1"/>
</dbReference>
<dbReference type="GO" id="GO:0009922">
    <property type="term" value="F:fatty acid elongase activity"/>
    <property type="evidence" value="ECO:0007669"/>
    <property type="project" value="UniProtKB-EC"/>
</dbReference>
<dbReference type="EC" id="2.3.1.199" evidence="10"/>
<keyword evidence="5 10" id="KW-0276">Fatty acid metabolism</keyword>
<comment type="similarity">
    <text evidence="10">Belongs to the ELO family.</text>
</comment>
<feature type="transmembrane region" description="Helical" evidence="10">
    <location>
        <begin position="65"/>
        <end position="84"/>
    </location>
</feature>
<comment type="caution">
    <text evidence="11">The sequence shown here is derived from an EMBL/GenBank/DDBJ whole genome shotgun (WGS) entry which is preliminary data.</text>
</comment>
<dbReference type="Pfam" id="PF01151">
    <property type="entry name" value="ELO"/>
    <property type="match status" value="1"/>
</dbReference>
<evidence type="ECO:0000256" key="10">
    <source>
        <dbReference type="RuleBase" id="RU361115"/>
    </source>
</evidence>
<dbReference type="GO" id="GO:0019367">
    <property type="term" value="P:fatty acid elongation, saturated fatty acid"/>
    <property type="evidence" value="ECO:0007669"/>
    <property type="project" value="TreeGrafter"/>
</dbReference>
<feature type="transmembrane region" description="Helical" evidence="10">
    <location>
        <begin position="174"/>
        <end position="194"/>
    </location>
</feature>
<comment type="catalytic activity">
    <reaction evidence="10">
        <text>a very-long-chain acyl-CoA + malonyl-CoA + H(+) = a very-long-chain 3-oxoacyl-CoA + CO2 + CoA</text>
        <dbReference type="Rhea" id="RHEA:32727"/>
        <dbReference type="ChEBI" id="CHEBI:15378"/>
        <dbReference type="ChEBI" id="CHEBI:16526"/>
        <dbReference type="ChEBI" id="CHEBI:57287"/>
        <dbReference type="ChEBI" id="CHEBI:57384"/>
        <dbReference type="ChEBI" id="CHEBI:90725"/>
        <dbReference type="ChEBI" id="CHEBI:90736"/>
        <dbReference type="EC" id="2.3.1.199"/>
    </reaction>
</comment>
<dbReference type="GO" id="GO:0034626">
    <property type="term" value="P:fatty acid elongation, polyunsaturated fatty acid"/>
    <property type="evidence" value="ECO:0007669"/>
    <property type="project" value="TreeGrafter"/>
</dbReference>
<dbReference type="OrthoDB" id="434092at2759"/>
<keyword evidence="3 10" id="KW-0808">Transferase</keyword>
<dbReference type="EMBL" id="SKCS01000328">
    <property type="protein sequence ID" value="TNN10989.1"/>
    <property type="molecule type" value="Genomic_DNA"/>
</dbReference>
<evidence type="ECO:0000313" key="12">
    <source>
        <dbReference type="Proteomes" id="UP000311919"/>
    </source>
</evidence>
<dbReference type="PANTHER" id="PTHR11157">
    <property type="entry name" value="FATTY ACID ACYL TRANSFERASE-RELATED"/>
    <property type="match status" value="1"/>
</dbReference>
<keyword evidence="8 10" id="KW-0472">Membrane</keyword>